<feature type="region of interest" description="Disordered" evidence="1">
    <location>
        <begin position="204"/>
        <end position="230"/>
    </location>
</feature>
<feature type="signal peptide" evidence="2">
    <location>
        <begin position="1"/>
        <end position="24"/>
    </location>
</feature>
<name>A0AA38PKB2_9AGAR</name>
<accession>A0AA38PKB2</accession>
<evidence type="ECO:0008006" key="5">
    <source>
        <dbReference type="Google" id="ProtNLM"/>
    </source>
</evidence>
<evidence type="ECO:0000256" key="2">
    <source>
        <dbReference type="SAM" id="SignalP"/>
    </source>
</evidence>
<dbReference type="Proteomes" id="UP001163846">
    <property type="component" value="Unassembled WGS sequence"/>
</dbReference>
<evidence type="ECO:0000313" key="4">
    <source>
        <dbReference type="Proteomes" id="UP001163846"/>
    </source>
</evidence>
<feature type="compositionally biased region" description="Basic and acidic residues" evidence="1">
    <location>
        <begin position="211"/>
        <end position="221"/>
    </location>
</feature>
<gene>
    <name evidence="3" type="ORF">F5878DRAFT_94916</name>
</gene>
<comment type="caution">
    <text evidence="3">The sequence shown here is derived from an EMBL/GenBank/DDBJ whole genome shotgun (WGS) entry which is preliminary data.</text>
</comment>
<evidence type="ECO:0000313" key="3">
    <source>
        <dbReference type="EMBL" id="KAJ3844524.1"/>
    </source>
</evidence>
<organism evidence="3 4">
    <name type="scientific">Lentinula raphanica</name>
    <dbReference type="NCBI Taxonomy" id="153919"/>
    <lineage>
        <taxon>Eukaryota</taxon>
        <taxon>Fungi</taxon>
        <taxon>Dikarya</taxon>
        <taxon>Basidiomycota</taxon>
        <taxon>Agaricomycotina</taxon>
        <taxon>Agaricomycetes</taxon>
        <taxon>Agaricomycetidae</taxon>
        <taxon>Agaricales</taxon>
        <taxon>Marasmiineae</taxon>
        <taxon>Omphalotaceae</taxon>
        <taxon>Lentinula</taxon>
    </lineage>
</organism>
<feature type="chain" id="PRO_5041385849" description="Secreted protein" evidence="2">
    <location>
        <begin position="25"/>
        <end position="230"/>
    </location>
</feature>
<proteinExistence type="predicted"/>
<dbReference type="AlphaFoldDB" id="A0AA38PKB2"/>
<reference evidence="3" key="1">
    <citation type="submission" date="2022-08" db="EMBL/GenBank/DDBJ databases">
        <authorList>
            <consortium name="DOE Joint Genome Institute"/>
            <person name="Min B."/>
            <person name="Riley R."/>
            <person name="Sierra-Patev S."/>
            <person name="Naranjo-Ortiz M."/>
            <person name="Looney B."/>
            <person name="Konkel Z."/>
            <person name="Slot J.C."/>
            <person name="Sakamoto Y."/>
            <person name="Steenwyk J.L."/>
            <person name="Rokas A."/>
            <person name="Carro J."/>
            <person name="Camarero S."/>
            <person name="Ferreira P."/>
            <person name="Molpeceres G."/>
            <person name="Ruiz-Duenas F.J."/>
            <person name="Serrano A."/>
            <person name="Henrissat B."/>
            <person name="Drula E."/>
            <person name="Hughes K.W."/>
            <person name="Mata J.L."/>
            <person name="Ishikawa N.K."/>
            <person name="Vargas-Isla R."/>
            <person name="Ushijima S."/>
            <person name="Smith C.A."/>
            <person name="Ahrendt S."/>
            <person name="Andreopoulos W."/>
            <person name="He G."/>
            <person name="Labutti K."/>
            <person name="Lipzen A."/>
            <person name="Ng V."/>
            <person name="Sandor L."/>
            <person name="Barry K."/>
            <person name="Martinez A.T."/>
            <person name="Xiao Y."/>
            <person name="Gibbons J.G."/>
            <person name="Terashima K."/>
            <person name="Hibbett D.S."/>
            <person name="Grigoriev I.V."/>
        </authorList>
    </citation>
    <scope>NUCLEOTIDE SEQUENCE</scope>
    <source>
        <strain evidence="3">TFB9207</strain>
    </source>
</reference>
<keyword evidence="2" id="KW-0732">Signal</keyword>
<keyword evidence="4" id="KW-1185">Reference proteome</keyword>
<dbReference type="EMBL" id="MU805951">
    <property type="protein sequence ID" value="KAJ3844524.1"/>
    <property type="molecule type" value="Genomic_DNA"/>
</dbReference>
<protein>
    <recommendedName>
        <fullName evidence="5">Secreted protein</fullName>
    </recommendedName>
</protein>
<evidence type="ECO:0000256" key="1">
    <source>
        <dbReference type="SAM" id="MobiDB-lite"/>
    </source>
</evidence>
<sequence length="230" mass="25789">MRLNISSVLHVFLCSSIVFRTVCGSPLTPSATTPSRDTSDTESPPNQPQLPTGPQLSIVFIVRLTSGTTVRPVEGMTPFLKNYIKSGLEYCASQLRYDHISVVFHNAGGFINPMSRTVYRNDIQELIYTFDFITYPIQYEGQGSLTIRFHTSRHATTANRSRTKMSLHLQRTGYPAIDVEIGPQSSLQFSDPNPRRYSEVGRVVEVNNGNARHDHRERDGESGNPRESGR</sequence>
<feature type="region of interest" description="Disordered" evidence="1">
    <location>
        <begin position="29"/>
        <end position="53"/>
    </location>
</feature>